<dbReference type="AlphaFoldDB" id="A0A381E9E4"/>
<dbReference type="InterPro" id="IPR036866">
    <property type="entry name" value="RibonucZ/Hydroxyglut_hydro"/>
</dbReference>
<name>A0A381E9E4_9GAMM</name>
<dbReference type="GO" id="GO:0006749">
    <property type="term" value="P:glutathione metabolic process"/>
    <property type="evidence" value="ECO:0007669"/>
    <property type="project" value="TreeGrafter"/>
</dbReference>
<feature type="domain" description="Metallo-beta-lactamase" evidence="1">
    <location>
        <begin position="13"/>
        <end position="174"/>
    </location>
</feature>
<dbReference type="GO" id="GO:0070813">
    <property type="term" value="P:hydrogen sulfide metabolic process"/>
    <property type="evidence" value="ECO:0007669"/>
    <property type="project" value="TreeGrafter"/>
</dbReference>
<dbReference type="EMBL" id="UFUW01000001">
    <property type="protein sequence ID" value="SUX23572.1"/>
    <property type="molecule type" value="Genomic_DNA"/>
</dbReference>
<dbReference type="Pfam" id="PF00753">
    <property type="entry name" value="Lactamase_B"/>
    <property type="match status" value="1"/>
</dbReference>
<gene>
    <name evidence="2" type="primary">baeB</name>
    <name evidence="2" type="ORF">NCTC13294_01557</name>
</gene>
<keyword evidence="2" id="KW-0378">Hydrolase</keyword>
<dbReference type="GO" id="GO:0050313">
    <property type="term" value="F:sulfur dioxygenase activity"/>
    <property type="evidence" value="ECO:0007669"/>
    <property type="project" value="TreeGrafter"/>
</dbReference>
<dbReference type="InterPro" id="IPR051682">
    <property type="entry name" value="Mito_Persulfide_Diox"/>
</dbReference>
<dbReference type="SUPFAM" id="SSF56281">
    <property type="entry name" value="Metallo-hydrolase/oxidoreductase"/>
    <property type="match status" value="1"/>
</dbReference>
<sequence length="232" mass="25531">MYDIITLIVEDHDNFIHILADRKHNEAFVVDPAWDAEGIREVLAEEGLTLTGILITHSHHDHVNAVPELYGERVSLFISEDEHPHWPGCPEDAILLTDGDEIAFANTSIGIIKTPGHTPGGCCYHIGGDLITGDTLFIYGCGRADLKGSDPHALFHSLQKLKTLPSETTLHVGHNYGIVETNTLGEQLAGNPFLMIDNEADFVRYRMEIAGKTRHTPYGPISRAELDAVLHG</sequence>
<evidence type="ECO:0000259" key="1">
    <source>
        <dbReference type="SMART" id="SM00849"/>
    </source>
</evidence>
<dbReference type="InterPro" id="IPR001279">
    <property type="entry name" value="Metallo-B-lactamas"/>
</dbReference>
<reference evidence="2 3" key="1">
    <citation type="submission" date="2018-06" db="EMBL/GenBank/DDBJ databases">
        <authorList>
            <consortium name="Pathogen Informatics"/>
            <person name="Doyle S."/>
        </authorList>
    </citation>
    <scope>NUCLEOTIDE SEQUENCE [LARGE SCALE GENOMIC DNA]</scope>
    <source>
        <strain evidence="2 3">NCTC13294</strain>
    </source>
</reference>
<evidence type="ECO:0000313" key="2">
    <source>
        <dbReference type="EMBL" id="SUX23572.1"/>
    </source>
</evidence>
<protein>
    <submittedName>
        <fullName evidence="2">Probable polyketide biosynthesis zinc-dependent hydrolase BaeB</fullName>
        <ecNumber evidence="2">3.-.-.-</ecNumber>
    </submittedName>
</protein>
<proteinExistence type="predicted"/>
<organism evidence="2 3">
    <name type="scientific">Cardiobacterium valvarum</name>
    <dbReference type="NCBI Taxonomy" id="194702"/>
    <lineage>
        <taxon>Bacteria</taxon>
        <taxon>Pseudomonadati</taxon>
        <taxon>Pseudomonadota</taxon>
        <taxon>Gammaproteobacteria</taxon>
        <taxon>Cardiobacteriales</taxon>
        <taxon>Cardiobacteriaceae</taxon>
        <taxon>Cardiobacterium</taxon>
    </lineage>
</organism>
<dbReference type="PANTHER" id="PTHR43084:SF1">
    <property type="entry name" value="PERSULFIDE DIOXYGENASE ETHE1, MITOCHONDRIAL"/>
    <property type="match status" value="1"/>
</dbReference>
<dbReference type="SMART" id="SM00849">
    <property type="entry name" value="Lactamase_B"/>
    <property type="match status" value="1"/>
</dbReference>
<dbReference type="OrthoDB" id="9802248at2"/>
<dbReference type="RefSeq" id="WP_115611804.1">
    <property type="nucleotide sequence ID" value="NZ_JBHLZC010000002.1"/>
</dbReference>
<keyword evidence="3" id="KW-1185">Reference proteome</keyword>
<dbReference type="Gene3D" id="3.60.15.10">
    <property type="entry name" value="Ribonuclease Z/Hydroxyacylglutathione hydrolase-like"/>
    <property type="match status" value="1"/>
</dbReference>
<dbReference type="PANTHER" id="PTHR43084">
    <property type="entry name" value="PERSULFIDE DIOXYGENASE ETHE1"/>
    <property type="match status" value="1"/>
</dbReference>
<dbReference type="Proteomes" id="UP000254572">
    <property type="component" value="Unassembled WGS sequence"/>
</dbReference>
<dbReference type="EC" id="3.-.-.-" evidence="2"/>
<dbReference type="GO" id="GO:0016787">
    <property type="term" value="F:hydrolase activity"/>
    <property type="evidence" value="ECO:0007669"/>
    <property type="project" value="UniProtKB-KW"/>
</dbReference>
<accession>A0A381E9E4</accession>
<dbReference type="CDD" id="cd16275">
    <property type="entry name" value="BaeB-like_MBL-fold"/>
    <property type="match status" value="1"/>
</dbReference>
<evidence type="ECO:0000313" key="3">
    <source>
        <dbReference type="Proteomes" id="UP000254572"/>
    </source>
</evidence>